<dbReference type="Gene3D" id="3.40.50.1000">
    <property type="entry name" value="HAD superfamily/HAD-like"/>
    <property type="match status" value="1"/>
</dbReference>
<accession>A0A829R7P0</accession>
<gene>
    <name evidence="1" type="ORF">LMUR_04715</name>
</gene>
<organism evidence="1 2">
    <name type="scientific">Listeria grayi FSL F6-1183</name>
    <dbReference type="NCBI Taxonomy" id="1265827"/>
    <lineage>
        <taxon>Bacteria</taxon>
        <taxon>Bacillati</taxon>
        <taxon>Bacillota</taxon>
        <taxon>Bacilli</taxon>
        <taxon>Bacillales</taxon>
        <taxon>Listeriaceae</taxon>
        <taxon>Listeria</taxon>
    </lineage>
</organism>
<evidence type="ECO:0000313" key="2">
    <source>
        <dbReference type="Proteomes" id="UP000019251"/>
    </source>
</evidence>
<dbReference type="Gene3D" id="3.30.1240.10">
    <property type="match status" value="1"/>
</dbReference>
<sequence length="256" mass="28534">MKPNAICFFDMDGTLLNSEAELLPSSMEALEKLRENNIVPIIATGRTLIEIDKNMAKTKIDSAVAMNGQLAFYKGEVVYQDKLEPELIARLTAEAKSQNVEVCFYNGERIGATAQNETVKKHFDYLGEPMPGVYPDMFAKETINMALLLLETGDEYFPSRFPELQFVRNTPFSNDVLRKGGSKARGIEKLIEVMGYEGIPTYAFGDGKNDMEMFQAVDYAVAMENAMPGLKEHASYITDTNNNDGIAKALAHYKLI</sequence>
<dbReference type="SFLD" id="SFLDG01140">
    <property type="entry name" value="C2.B:_Phosphomannomutase_and_P"/>
    <property type="match status" value="1"/>
</dbReference>
<dbReference type="PANTHER" id="PTHR10000">
    <property type="entry name" value="PHOSPHOSERINE PHOSPHATASE"/>
    <property type="match status" value="1"/>
</dbReference>
<dbReference type="GO" id="GO:0005829">
    <property type="term" value="C:cytosol"/>
    <property type="evidence" value="ECO:0007669"/>
    <property type="project" value="TreeGrafter"/>
</dbReference>
<reference evidence="1 2" key="1">
    <citation type="submission" date="2012-12" db="EMBL/GenBank/DDBJ databases">
        <title>Novel taxa of Listeriaceae from agricultural environments in the United States.</title>
        <authorList>
            <person name="den Bakker H.C."/>
            <person name="Allred A."/>
            <person name="Warchocki S."/>
            <person name="Wright E.M."/>
            <person name="Burrell A."/>
            <person name="Nightingale K.K."/>
            <person name="Kephart D."/>
            <person name="Wiedmann M."/>
        </authorList>
    </citation>
    <scope>NUCLEOTIDE SEQUENCE [LARGE SCALE GENOMIC DNA]</scope>
    <source>
        <strain evidence="1 2">FSL F6-1183</strain>
    </source>
</reference>
<evidence type="ECO:0000313" key="1">
    <source>
        <dbReference type="EMBL" id="EUJ28916.1"/>
    </source>
</evidence>
<dbReference type="EMBL" id="AODG01000006">
    <property type="protein sequence ID" value="EUJ28916.1"/>
    <property type="molecule type" value="Genomic_DNA"/>
</dbReference>
<dbReference type="InterPro" id="IPR036412">
    <property type="entry name" value="HAD-like_sf"/>
</dbReference>
<dbReference type="InterPro" id="IPR023214">
    <property type="entry name" value="HAD_sf"/>
</dbReference>
<dbReference type="Proteomes" id="UP000019251">
    <property type="component" value="Unassembled WGS sequence"/>
</dbReference>
<dbReference type="AlphaFoldDB" id="A0A829R7P0"/>
<dbReference type="GO" id="GO:0016791">
    <property type="term" value="F:phosphatase activity"/>
    <property type="evidence" value="ECO:0007669"/>
    <property type="project" value="TreeGrafter"/>
</dbReference>
<proteinExistence type="predicted"/>
<dbReference type="InterPro" id="IPR000150">
    <property type="entry name" value="Cof"/>
</dbReference>
<name>A0A829R7P0_LISGR</name>
<dbReference type="SUPFAM" id="SSF56784">
    <property type="entry name" value="HAD-like"/>
    <property type="match status" value="1"/>
</dbReference>
<dbReference type="NCBIfam" id="TIGR00099">
    <property type="entry name" value="Cof-subfamily"/>
    <property type="match status" value="1"/>
</dbReference>
<comment type="caution">
    <text evidence="1">The sequence shown here is derived from an EMBL/GenBank/DDBJ whole genome shotgun (WGS) entry which is preliminary data.</text>
</comment>
<dbReference type="NCBIfam" id="TIGR01484">
    <property type="entry name" value="HAD-SF-IIB"/>
    <property type="match status" value="1"/>
</dbReference>
<dbReference type="PANTHER" id="PTHR10000:SF25">
    <property type="entry name" value="PHOSPHATASE YKRA-RELATED"/>
    <property type="match status" value="1"/>
</dbReference>
<dbReference type="SFLD" id="SFLDS00003">
    <property type="entry name" value="Haloacid_Dehalogenase"/>
    <property type="match status" value="1"/>
</dbReference>
<dbReference type="GO" id="GO:0000287">
    <property type="term" value="F:magnesium ion binding"/>
    <property type="evidence" value="ECO:0007669"/>
    <property type="project" value="TreeGrafter"/>
</dbReference>
<protein>
    <submittedName>
        <fullName evidence="1">HAD-superfamily hydrolase</fullName>
    </submittedName>
</protein>
<keyword evidence="1" id="KW-0378">Hydrolase</keyword>
<dbReference type="RefSeq" id="WP_036104844.1">
    <property type="nucleotide sequence ID" value="NZ_AODG01000006.1"/>
</dbReference>
<dbReference type="CDD" id="cd07517">
    <property type="entry name" value="HAD_HPP"/>
    <property type="match status" value="1"/>
</dbReference>
<dbReference type="Pfam" id="PF08282">
    <property type="entry name" value="Hydrolase_3"/>
    <property type="match status" value="1"/>
</dbReference>
<dbReference type="InterPro" id="IPR006379">
    <property type="entry name" value="HAD-SF_hydro_IIB"/>
</dbReference>